<comment type="caution">
    <text evidence="2">The sequence shown here is derived from an EMBL/GenBank/DDBJ whole genome shotgun (WGS) entry which is preliminary data.</text>
</comment>
<evidence type="ECO:0000313" key="3">
    <source>
        <dbReference type="Proteomes" id="UP000638560"/>
    </source>
</evidence>
<keyword evidence="3" id="KW-1185">Reference proteome</keyword>
<reference evidence="2 3" key="1">
    <citation type="submission" date="2020-11" db="EMBL/GenBank/DDBJ databases">
        <title>A novel isolate from a Black sea contaminated sediment with potential to produce alkanes: Plantactinospora alkalitolerans sp. nov.</title>
        <authorList>
            <person name="Carro L."/>
            <person name="Veyisoglu A."/>
            <person name="Guven K."/>
            <person name="Schumann P."/>
            <person name="Klenk H.-P."/>
            <person name="Sahin N."/>
        </authorList>
    </citation>
    <scope>NUCLEOTIDE SEQUENCE [LARGE SCALE GENOMIC DNA]</scope>
    <source>
        <strain evidence="2 3">S1510</strain>
    </source>
</reference>
<name>A0ABS0H3Y7_9ACTN</name>
<feature type="region of interest" description="Disordered" evidence="1">
    <location>
        <begin position="1"/>
        <end position="31"/>
    </location>
</feature>
<proteinExistence type="predicted"/>
<sequence length="105" mass="11594">MTQNNSPDWDRLRREWTPPEPLPPVPAAHSAQPEPYADLFAALDRADQWNHNEPVTCGRAGPDGEVCVRAADHPGCHWDSVLGGSCWSAEEPTGPASYCDRTEDR</sequence>
<dbReference type="Proteomes" id="UP000638560">
    <property type="component" value="Unassembled WGS sequence"/>
</dbReference>
<dbReference type="RefSeq" id="WP_196204360.1">
    <property type="nucleotide sequence ID" value="NZ_JADPUN010000252.1"/>
</dbReference>
<gene>
    <name evidence="2" type="ORF">I0C86_28340</name>
</gene>
<organism evidence="2 3">
    <name type="scientific">Plantactinospora alkalitolerans</name>
    <dbReference type="NCBI Taxonomy" id="2789879"/>
    <lineage>
        <taxon>Bacteria</taxon>
        <taxon>Bacillati</taxon>
        <taxon>Actinomycetota</taxon>
        <taxon>Actinomycetes</taxon>
        <taxon>Micromonosporales</taxon>
        <taxon>Micromonosporaceae</taxon>
        <taxon>Plantactinospora</taxon>
    </lineage>
</organism>
<dbReference type="EMBL" id="JADPUN010000252">
    <property type="protein sequence ID" value="MBF9132837.1"/>
    <property type="molecule type" value="Genomic_DNA"/>
</dbReference>
<evidence type="ECO:0000313" key="2">
    <source>
        <dbReference type="EMBL" id="MBF9132837.1"/>
    </source>
</evidence>
<accession>A0ABS0H3Y7</accession>
<protein>
    <submittedName>
        <fullName evidence="2">Uncharacterized protein</fullName>
    </submittedName>
</protein>
<feature type="compositionally biased region" description="Basic and acidic residues" evidence="1">
    <location>
        <begin position="8"/>
        <end position="17"/>
    </location>
</feature>
<evidence type="ECO:0000256" key="1">
    <source>
        <dbReference type="SAM" id="MobiDB-lite"/>
    </source>
</evidence>